<feature type="signal peptide" evidence="4">
    <location>
        <begin position="1"/>
        <end position="16"/>
    </location>
</feature>
<dbReference type="InterPro" id="IPR005127">
    <property type="entry name" value="Giardia_VSP"/>
</dbReference>
<feature type="domain" description="EGF-like" evidence="5">
    <location>
        <begin position="53"/>
        <end position="92"/>
    </location>
</feature>
<protein>
    <submittedName>
        <fullName evidence="6">High cysteine membrane protein</fullName>
    </submittedName>
</protein>
<dbReference type="OrthoDB" id="430340at2759"/>
<feature type="transmembrane region" description="Helical" evidence="3">
    <location>
        <begin position="801"/>
        <end position="826"/>
    </location>
</feature>
<evidence type="ECO:0000256" key="3">
    <source>
        <dbReference type="SAM" id="Phobius"/>
    </source>
</evidence>
<dbReference type="SMART" id="SM00181">
    <property type="entry name" value="EGF"/>
    <property type="match status" value="14"/>
</dbReference>
<keyword evidence="2" id="KW-1015">Disulfide bond</keyword>
<proteinExistence type="predicted"/>
<comment type="caution">
    <text evidence="6">The sequence shown here is derived from an EMBL/GenBank/DDBJ whole genome shotgun (WGS) entry which is preliminary data.</text>
</comment>
<dbReference type="Pfam" id="PF03302">
    <property type="entry name" value="VSP"/>
    <property type="match status" value="1"/>
</dbReference>
<feature type="disulfide bond" evidence="2">
    <location>
        <begin position="63"/>
        <end position="80"/>
    </location>
</feature>
<dbReference type="SUPFAM" id="SSF57184">
    <property type="entry name" value="Growth factor receptor domain"/>
    <property type="match status" value="2"/>
</dbReference>
<keyword evidence="4" id="KW-0732">Signal</keyword>
<evidence type="ECO:0000256" key="2">
    <source>
        <dbReference type="PROSITE-ProRule" id="PRU00076"/>
    </source>
</evidence>
<dbReference type="InterPro" id="IPR009030">
    <property type="entry name" value="Growth_fac_rcpt_cys_sf"/>
</dbReference>
<keyword evidence="3" id="KW-0472">Membrane</keyword>
<dbReference type="SMART" id="SM00261">
    <property type="entry name" value="FU"/>
    <property type="match status" value="2"/>
</dbReference>
<dbReference type="InterPro" id="IPR052798">
    <property type="entry name" value="Giardia_VSA"/>
</dbReference>
<keyword evidence="7" id="KW-1185">Reference proteome</keyword>
<evidence type="ECO:0000313" key="6">
    <source>
        <dbReference type="EMBL" id="TNJ26347.1"/>
    </source>
</evidence>
<dbReference type="PROSITE" id="PS50026">
    <property type="entry name" value="EGF_3"/>
    <property type="match status" value="3"/>
</dbReference>
<dbReference type="PROSITE" id="PS00022">
    <property type="entry name" value="EGF_1"/>
    <property type="match status" value="5"/>
</dbReference>
<keyword evidence="3" id="KW-0812">Transmembrane</keyword>
<dbReference type="Pfam" id="PF23106">
    <property type="entry name" value="EGF_Teneurin"/>
    <property type="match status" value="1"/>
</dbReference>
<dbReference type="PANTHER" id="PTHR23275">
    <property type="entry name" value="CABRIOLET.-RELATED"/>
    <property type="match status" value="1"/>
</dbReference>
<evidence type="ECO:0000256" key="1">
    <source>
        <dbReference type="ARBA" id="ARBA00022536"/>
    </source>
</evidence>
<feature type="domain" description="EGF-like" evidence="5">
    <location>
        <begin position="414"/>
        <end position="451"/>
    </location>
</feature>
<dbReference type="PANTHER" id="PTHR23275:SF100">
    <property type="entry name" value="EGF-LIKE DOMAIN-CONTAINING PROTEIN"/>
    <property type="match status" value="1"/>
</dbReference>
<feature type="disulfide bond" evidence="2">
    <location>
        <begin position="82"/>
        <end position="91"/>
    </location>
</feature>
<feature type="disulfide bond" evidence="2">
    <location>
        <begin position="241"/>
        <end position="250"/>
    </location>
</feature>
<dbReference type="AlphaFoldDB" id="A0A4Z1T0A9"/>
<name>A0A4Z1T0A9_GIAMU</name>
<dbReference type="InterPro" id="IPR000742">
    <property type="entry name" value="EGF"/>
</dbReference>
<dbReference type="Gene3D" id="2.10.25.10">
    <property type="entry name" value="Laminin"/>
    <property type="match status" value="2"/>
</dbReference>
<dbReference type="InterPro" id="IPR006212">
    <property type="entry name" value="Furin_repeat"/>
</dbReference>
<organism evidence="6 7">
    <name type="scientific">Giardia muris</name>
    <dbReference type="NCBI Taxonomy" id="5742"/>
    <lineage>
        <taxon>Eukaryota</taxon>
        <taxon>Metamonada</taxon>
        <taxon>Diplomonadida</taxon>
        <taxon>Hexamitidae</taxon>
        <taxon>Giardiinae</taxon>
        <taxon>Giardia</taxon>
    </lineage>
</organism>
<evidence type="ECO:0000259" key="5">
    <source>
        <dbReference type="PROSITE" id="PS50026"/>
    </source>
</evidence>
<feature type="domain" description="EGF-like" evidence="5">
    <location>
        <begin position="214"/>
        <end position="251"/>
    </location>
</feature>
<dbReference type="Gene3D" id="2.10.220.10">
    <property type="entry name" value="Hormone Receptor, Insulin-like Growth Factor Receptor 1, Chain A, domain 2"/>
    <property type="match status" value="1"/>
</dbReference>
<dbReference type="PROSITE" id="PS01186">
    <property type="entry name" value="EGF_2"/>
    <property type="match status" value="4"/>
</dbReference>
<keyword evidence="1 2" id="KW-0245">EGF-like domain</keyword>
<comment type="caution">
    <text evidence="2">Lacks conserved residue(s) required for the propagation of feature annotation.</text>
</comment>
<feature type="disulfide bond" evidence="2">
    <location>
        <begin position="441"/>
        <end position="450"/>
    </location>
</feature>
<reference evidence="6 7" key="1">
    <citation type="submission" date="2019-05" db="EMBL/GenBank/DDBJ databases">
        <title>The compact genome of Giardia muris reveals important steps in the evolution of intestinal protozoan parasites.</title>
        <authorList>
            <person name="Xu F."/>
            <person name="Jimenez-Gonzalez A."/>
            <person name="Einarsson E."/>
            <person name="Astvaldsson A."/>
            <person name="Peirasmaki D."/>
            <person name="Eckmann L."/>
            <person name="Andersson J.O."/>
            <person name="Svard S.G."/>
            <person name="Jerlstrom-Hultqvist J."/>
        </authorList>
    </citation>
    <scope>NUCLEOTIDE SEQUENCE [LARGE SCALE GENOMIC DNA]</scope>
    <source>
        <strain evidence="6 7">Roberts-Thomson</strain>
    </source>
</reference>
<evidence type="ECO:0000313" key="7">
    <source>
        <dbReference type="Proteomes" id="UP000315496"/>
    </source>
</evidence>
<dbReference type="InterPro" id="IPR002049">
    <property type="entry name" value="LE_dom"/>
</dbReference>
<dbReference type="VEuPathDB" id="GiardiaDB:GMRT_13380"/>
<accession>A0A4Z1T0A9</accession>
<dbReference type="PROSITE" id="PS01248">
    <property type="entry name" value="EGF_LAM_1"/>
    <property type="match status" value="1"/>
</dbReference>
<evidence type="ECO:0000256" key="4">
    <source>
        <dbReference type="SAM" id="SignalP"/>
    </source>
</evidence>
<dbReference type="Proteomes" id="UP000315496">
    <property type="component" value="Chromosome 5"/>
</dbReference>
<dbReference type="EMBL" id="VDLU01000005">
    <property type="protein sequence ID" value="TNJ26347.1"/>
    <property type="molecule type" value="Genomic_DNA"/>
</dbReference>
<sequence length="860" mass="91072">MFLAVGALLGLVFGDSQDIPPDDGYCNYGGTVSGTAPNLKCTCREGYSGTQCETFSCSTNRDCHNHGICYKSDTTTGDYCVCPLGFTGADCYVRSCGEPYFDKILGKRIFCNGGGECELAAPNRLHNYYKSSCTCRNGFSGDQCEDFSCKLDSDTSSGGVQCPEFSAGKTTCKVGSPDPPDPNTPASTKTQYYCDGCPSYATGRDCGIFYCGAEVNGSDVTFCSGNGNCTSVNQSMVHCSCNDGYVGEICDTGMCTNRSMMCGLHGWCQEGGGNDSSNVCVCTGNYQGDTCSICAYPFLEHNYYQLNKDNFGTITVGNDIKACAHPACIHDGSVCNNGGTCVVSLRQWTCECQDGFVEHDGNCIPTDGSCGGYSNPCGGAGDCVFGFDHKTQQASWVCICQDGFRRDGPGGTCLPLSCFSGAETFSCSRHGTCSATGKCICDQGYTGDKCNVCASGFREGEGIYSDSCFPVKCGTDGKCDGLGECAFSMHNRAYYCECIDGLVTDSKTGGCITCQLPNCAYCGSDSHCMECALGYYLQMDGSCTKCDKDCTTCKGPGKNSCVVCAPGTVRANATSTTSGCVPECKVTDECTSCDAIILGSRYCSRCKPGMYPLEGVCTSSIGSQRNYAPCLRDDSGVCKRCSAGYLLFEGGCYWNDRVPGNVICRNYVNDECQECGTGFFDDSGSCDSCPANCASCSSKTVCSSCRTGYYPQNSQCVGCHDTCLRCNGPEENKCSSCASGYFAQFLLDGLSFGSCRPCGDTRDVNGIKGQKGCSECMLNLKTDPPSFLCLDPPKRGLSGGAVAAIVIVVLVVVGGIAGFCIYWFLFRNKTKTGGKKLRSRTADDTDYVSLMNTDDSGAFI</sequence>
<feature type="chain" id="PRO_5021429226" evidence="4">
    <location>
        <begin position="17"/>
        <end position="860"/>
    </location>
</feature>
<keyword evidence="3" id="KW-1133">Transmembrane helix</keyword>
<gene>
    <name evidence="6" type="ORF">GMRT_13380</name>
</gene>